<name>A0A4S8MNP5_DENBC</name>
<sequence length="561" mass="62399">MNHNYPYYESPPDYDNFYHSTNSDFQAENFELQMDLAAATLELDQESLNQWYEQNFELHRAPSVDQDLPENPYYLPTSTCDYNTPARSSAALDFFESGDTVGTEITNTTTSVPPTPEPTQPAGRKRRRKSKQAEVEPTSTTVTPSPALPPTPVEIFSAVIHILKPDTITRSRGKAKTTKHEPDVRGPVHAPIDISFEAFLDIIRVEMGLQHIHQLCVDSFAWYFEGKKSSKLPLKSESGMTTLQMRLGARKAGSEKFIVLEMTAPLNIVQSVHKLTGTSLASTPAGTTSSLLVLSQPMVDEDEFSGDDEGPMAKKACIDDTLEAIVSQILEAYPTRNCKDHPDKHCFYHSPTKQHFDVGFRPASLLWAAKIRSKKGKQVPSVDITRIPIGSAYFTPKNAMKILALGKKPDEIVSTPKSPFYSGHGVTPSPGVVSPVPTDSIALQLSQISATQAQMQMMLLSGQGGLLPFTPRITTPAAKSSDDMRSSSPPLPDNTLSLAEFCQQYKFNDDIQERLRKMEFEPGDNLQSVKEDKWSKVGFTELSWKRVMKANKVYRKTLQYI</sequence>
<proteinExistence type="predicted"/>
<feature type="region of interest" description="Disordered" evidence="1">
    <location>
        <begin position="104"/>
        <end position="148"/>
    </location>
</feature>
<dbReference type="Proteomes" id="UP000297245">
    <property type="component" value="Unassembled WGS sequence"/>
</dbReference>
<evidence type="ECO:0000313" key="3">
    <source>
        <dbReference type="Proteomes" id="UP000297245"/>
    </source>
</evidence>
<organism evidence="2 3">
    <name type="scientific">Dendrothele bispora (strain CBS 962.96)</name>
    <dbReference type="NCBI Taxonomy" id="1314807"/>
    <lineage>
        <taxon>Eukaryota</taxon>
        <taxon>Fungi</taxon>
        <taxon>Dikarya</taxon>
        <taxon>Basidiomycota</taxon>
        <taxon>Agaricomycotina</taxon>
        <taxon>Agaricomycetes</taxon>
        <taxon>Agaricomycetidae</taxon>
        <taxon>Agaricales</taxon>
        <taxon>Agaricales incertae sedis</taxon>
        <taxon>Dendrothele</taxon>
    </lineage>
</organism>
<keyword evidence="3" id="KW-1185">Reference proteome</keyword>
<dbReference type="AlphaFoldDB" id="A0A4S8MNP5"/>
<evidence type="ECO:0000256" key="1">
    <source>
        <dbReference type="SAM" id="MobiDB-lite"/>
    </source>
</evidence>
<reference evidence="2 3" key="1">
    <citation type="journal article" date="2019" name="Nat. Ecol. Evol.">
        <title>Megaphylogeny resolves global patterns of mushroom evolution.</title>
        <authorList>
            <person name="Varga T."/>
            <person name="Krizsan K."/>
            <person name="Foldi C."/>
            <person name="Dima B."/>
            <person name="Sanchez-Garcia M."/>
            <person name="Sanchez-Ramirez S."/>
            <person name="Szollosi G.J."/>
            <person name="Szarkandi J.G."/>
            <person name="Papp V."/>
            <person name="Albert L."/>
            <person name="Andreopoulos W."/>
            <person name="Angelini C."/>
            <person name="Antonin V."/>
            <person name="Barry K.W."/>
            <person name="Bougher N.L."/>
            <person name="Buchanan P."/>
            <person name="Buyck B."/>
            <person name="Bense V."/>
            <person name="Catcheside P."/>
            <person name="Chovatia M."/>
            <person name="Cooper J."/>
            <person name="Damon W."/>
            <person name="Desjardin D."/>
            <person name="Finy P."/>
            <person name="Geml J."/>
            <person name="Haridas S."/>
            <person name="Hughes K."/>
            <person name="Justo A."/>
            <person name="Karasinski D."/>
            <person name="Kautmanova I."/>
            <person name="Kiss B."/>
            <person name="Kocsube S."/>
            <person name="Kotiranta H."/>
            <person name="LaButti K.M."/>
            <person name="Lechner B.E."/>
            <person name="Liimatainen K."/>
            <person name="Lipzen A."/>
            <person name="Lukacs Z."/>
            <person name="Mihaltcheva S."/>
            <person name="Morgado L.N."/>
            <person name="Niskanen T."/>
            <person name="Noordeloos M.E."/>
            <person name="Ohm R.A."/>
            <person name="Ortiz-Santana B."/>
            <person name="Ovrebo C."/>
            <person name="Racz N."/>
            <person name="Riley R."/>
            <person name="Savchenko A."/>
            <person name="Shiryaev A."/>
            <person name="Soop K."/>
            <person name="Spirin V."/>
            <person name="Szebenyi C."/>
            <person name="Tomsovsky M."/>
            <person name="Tulloss R.E."/>
            <person name="Uehling J."/>
            <person name="Grigoriev I.V."/>
            <person name="Vagvolgyi C."/>
            <person name="Papp T."/>
            <person name="Martin F.M."/>
            <person name="Miettinen O."/>
            <person name="Hibbett D.S."/>
            <person name="Nagy L.G."/>
        </authorList>
    </citation>
    <scope>NUCLEOTIDE SEQUENCE [LARGE SCALE GENOMIC DNA]</scope>
    <source>
        <strain evidence="2 3">CBS 962.96</strain>
    </source>
</reference>
<gene>
    <name evidence="2" type="ORF">K435DRAFT_903187</name>
</gene>
<protein>
    <submittedName>
        <fullName evidence="2">Uncharacterized protein</fullName>
    </submittedName>
</protein>
<feature type="compositionally biased region" description="Low complexity" evidence="1">
    <location>
        <begin position="135"/>
        <end position="145"/>
    </location>
</feature>
<evidence type="ECO:0000313" key="2">
    <source>
        <dbReference type="EMBL" id="THV04578.1"/>
    </source>
</evidence>
<dbReference type="OrthoDB" id="3238775at2759"/>
<accession>A0A4S8MNP5</accession>
<dbReference type="EMBL" id="ML179055">
    <property type="protein sequence ID" value="THV04578.1"/>
    <property type="molecule type" value="Genomic_DNA"/>
</dbReference>